<sequence length="234" mass="25954">AIDIGNNSLKALHLSAESGVVEVIGFDNIRHSKILTGSGVTDAERDELIALSLRQFVQQNDLGKDEVVISVPSQNSFARFVNLPPVERKRIPEIVKFEAAQQIPFDIDDVQWDWQMVTEPDSPENKVGIFAIKNDVVISVLEHFSRENVTVSYVQMAPMALYNYVLYDRADLGSSGNQAIVVLDIGAENTDLVVCTRSTVWQRCVPMGGNAFTNAIAEAFKINFEKAEKLKRTA</sequence>
<dbReference type="AlphaFoldDB" id="X1PSK1"/>
<dbReference type="Pfam" id="PF11104">
    <property type="entry name" value="PilM_2"/>
    <property type="match status" value="1"/>
</dbReference>
<dbReference type="EMBL" id="BARV01035794">
    <property type="protein sequence ID" value="GAI58823.1"/>
    <property type="molecule type" value="Genomic_DNA"/>
</dbReference>
<organism evidence="1">
    <name type="scientific">marine sediment metagenome</name>
    <dbReference type="NCBI Taxonomy" id="412755"/>
    <lineage>
        <taxon>unclassified sequences</taxon>
        <taxon>metagenomes</taxon>
        <taxon>ecological metagenomes</taxon>
    </lineage>
</organism>
<proteinExistence type="predicted"/>
<evidence type="ECO:0008006" key="2">
    <source>
        <dbReference type="Google" id="ProtNLM"/>
    </source>
</evidence>
<dbReference type="PANTHER" id="PTHR32432">
    <property type="entry name" value="CELL DIVISION PROTEIN FTSA-RELATED"/>
    <property type="match status" value="1"/>
</dbReference>
<dbReference type="Gene3D" id="3.30.1490.300">
    <property type="match status" value="1"/>
</dbReference>
<comment type="caution">
    <text evidence="1">The sequence shown here is derived from an EMBL/GenBank/DDBJ whole genome shotgun (WGS) entry which is preliminary data.</text>
</comment>
<dbReference type="CDD" id="cd24049">
    <property type="entry name" value="ASKHA_NBD_PilM"/>
    <property type="match status" value="1"/>
</dbReference>
<dbReference type="Gene3D" id="3.30.420.40">
    <property type="match status" value="1"/>
</dbReference>
<dbReference type="InterPro" id="IPR005883">
    <property type="entry name" value="PilM"/>
</dbReference>
<protein>
    <recommendedName>
        <fullName evidence="2">SHS2 domain-containing protein</fullName>
    </recommendedName>
</protein>
<dbReference type="PANTHER" id="PTHR32432:SF3">
    <property type="entry name" value="ETHANOLAMINE UTILIZATION PROTEIN EUTJ"/>
    <property type="match status" value="1"/>
</dbReference>
<gene>
    <name evidence="1" type="ORF">S06H3_55781</name>
</gene>
<accession>X1PSK1</accession>
<dbReference type="InterPro" id="IPR050696">
    <property type="entry name" value="FtsA/MreB"/>
</dbReference>
<name>X1PSK1_9ZZZZ</name>
<reference evidence="1" key="1">
    <citation type="journal article" date="2014" name="Front. Microbiol.">
        <title>High frequency of phylogenetically diverse reductive dehalogenase-homologous genes in deep subseafloor sedimentary metagenomes.</title>
        <authorList>
            <person name="Kawai M."/>
            <person name="Futagami T."/>
            <person name="Toyoda A."/>
            <person name="Takaki Y."/>
            <person name="Nishi S."/>
            <person name="Hori S."/>
            <person name="Arai W."/>
            <person name="Tsubouchi T."/>
            <person name="Morono Y."/>
            <person name="Uchiyama I."/>
            <person name="Ito T."/>
            <person name="Fujiyama A."/>
            <person name="Inagaki F."/>
            <person name="Takami H."/>
        </authorList>
    </citation>
    <scope>NUCLEOTIDE SEQUENCE</scope>
    <source>
        <strain evidence="1">Expedition CK06-06</strain>
    </source>
</reference>
<evidence type="ECO:0000313" key="1">
    <source>
        <dbReference type="EMBL" id="GAI58823.1"/>
    </source>
</evidence>
<dbReference type="InterPro" id="IPR043129">
    <property type="entry name" value="ATPase_NBD"/>
</dbReference>
<dbReference type="SUPFAM" id="SSF53067">
    <property type="entry name" value="Actin-like ATPase domain"/>
    <property type="match status" value="2"/>
</dbReference>
<feature type="non-terminal residue" evidence="1">
    <location>
        <position position="1"/>
    </location>
</feature>
<feature type="non-terminal residue" evidence="1">
    <location>
        <position position="234"/>
    </location>
</feature>